<feature type="transmembrane region" description="Helical" evidence="8">
    <location>
        <begin position="7"/>
        <end position="29"/>
    </location>
</feature>
<dbReference type="InterPro" id="IPR045584">
    <property type="entry name" value="Pilin-like"/>
</dbReference>
<dbReference type="Pfam" id="PF12019">
    <property type="entry name" value="GspH"/>
    <property type="match status" value="1"/>
</dbReference>
<dbReference type="SUPFAM" id="SSF54523">
    <property type="entry name" value="Pili subunits"/>
    <property type="match status" value="1"/>
</dbReference>
<keyword evidence="4" id="KW-0997">Cell inner membrane</keyword>
<evidence type="ECO:0000313" key="10">
    <source>
        <dbReference type="EMBL" id="KKN71973.1"/>
    </source>
</evidence>
<dbReference type="AlphaFoldDB" id="A0A0F9W1P1"/>
<evidence type="ECO:0000256" key="3">
    <source>
        <dbReference type="ARBA" id="ARBA00022481"/>
    </source>
</evidence>
<dbReference type="InterPro" id="IPR012902">
    <property type="entry name" value="N_methyl_site"/>
</dbReference>
<dbReference type="InterPro" id="IPR022346">
    <property type="entry name" value="T2SS_GspH"/>
</dbReference>
<dbReference type="EMBL" id="LAZR01000372">
    <property type="protein sequence ID" value="KKN71973.1"/>
    <property type="molecule type" value="Genomic_DNA"/>
</dbReference>
<keyword evidence="3" id="KW-0488">Methylation</keyword>
<evidence type="ECO:0000256" key="2">
    <source>
        <dbReference type="ARBA" id="ARBA00022475"/>
    </source>
</evidence>
<evidence type="ECO:0000256" key="6">
    <source>
        <dbReference type="ARBA" id="ARBA00022989"/>
    </source>
</evidence>
<protein>
    <recommendedName>
        <fullName evidence="9">General secretion pathway GspH domain-containing protein</fullName>
    </recommendedName>
</protein>
<dbReference type="GO" id="GO:0015627">
    <property type="term" value="C:type II protein secretion system complex"/>
    <property type="evidence" value="ECO:0007669"/>
    <property type="project" value="InterPro"/>
</dbReference>
<gene>
    <name evidence="10" type="ORF">LCGC14_0415180</name>
</gene>
<keyword evidence="7 8" id="KW-0472">Membrane</keyword>
<keyword evidence="5 8" id="KW-0812">Transmembrane</keyword>
<evidence type="ECO:0000259" key="9">
    <source>
        <dbReference type="Pfam" id="PF12019"/>
    </source>
</evidence>
<dbReference type="NCBIfam" id="TIGR02532">
    <property type="entry name" value="IV_pilin_GFxxxE"/>
    <property type="match status" value="1"/>
</dbReference>
<dbReference type="Pfam" id="PF07963">
    <property type="entry name" value="N_methyl"/>
    <property type="match status" value="1"/>
</dbReference>
<dbReference type="Gene3D" id="3.55.40.10">
    <property type="entry name" value="minor pseudopilin epsh domain"/>
    <property type="match status" value="1"/>
</dbReference>
<evidence type="ECO:0000256" key="1">
    <source>
        <dbReference type="ARBA" id="ARBA00004377"/>
    </source>
</evidence>
<evidence type="ECO:0000256" key="7">
    <source>
        <dbReference type="ARBA" id="ARBA00023136"/>
    </source>
</evidence>
<dbReference type="GO" id="GO:0005886">
    <property type="term" value="C:plasma membrane"/>
    <property type="evidence" value="ECO:0007669"/>
    <property type="project" value="UniProtKB-SubCell"/>
</dbReference>
<keyword evidence="2" id="KW-1003">Cell membrane</keyword>
<evidence type="ECO:0000256" key="8">
    <source>
        <dbReference type="SAM" id="Phobius"/>
    </source>
</evidence>
<reference evidence="10" key="1">
    <citation type="journal article" date="2015" name="Nature">
        <title>Complex archaea that bridge the gap between prokaryotes and eukaryotes.</title>
        <authorList>
            <person name="Spang A."/>
            <person name="Saw J.H."/>
            <person name="Jorgensen S.L."/>
            <person name="Zaremba-Niedzwiedzka K."/>
            <person name="Martijn J."/>
            <person name="Lind A.E."/>
            <person name="van Eijk R."/>
            <person name="Schleper C."/>
            <person name="Guy L."/>
            <person name="Ettema T.J."/>
        </authorList>
    </citation>
    <scope>NUCLEOTIDE SEQUENCE</scope>
</reference>
<evidence type="ECO:0000256" key="4">
    <source>
        <dbReference type="ARBA" id="ARBA00022519"/>
    </source>
</evidence>
<keyword evidence="6 8" id="KW-1133">Transmembrane helix</keyword>
<dbReference type="GO" id="GO:0015628">
    <property type="term" value="P:protein secretion by the type II secretion system"/>
    <property type="evidence" value="ECO:0007669"/>
    <property type="project" value="InterPro"/>
</dbReference>
<comment type="caution">
    <text evidence="10">The sequence shown here is derived from an EMBL/GenBank/DDBJ whole genome shotgun (WGS) entry which is preliminary data.</text>
</comment>
<comment type="subcellular location">
    <subcellularLocation>
        <location evidence="1">Cell inner membrane</location>
        <topology evidence="1">Single-pass membrane protein</topology>
    </subcellularLocation>
</comment>
<proteinExistence type="predicted"/>
<accession>A0A0F9W1P1</accession>
<evidence type="ECO:0000256" key="5">
    <source>
        <dbReference type="ARBA" id="ARBA00022692"/>
    </source>
</evidence>
<sequence>MKNKQNGFTLLELMVTVAIVGIIASIAIWNSSDMLEENRAENFLLELKRNISYARAQAASTDEIVIVCPAPNTVTSSSSSLTCQSEWASTNTVILFIDTDNDGSYKSANDSLLRVMSETPSSDRIKFSGNNSLRFNTSGRITTSLAGSASFTGFVYCPNNDNENNKALNVSVSGTAFYLGDTTEKCD</sequence>
<name>A0A0F9W1P1_9ZZZZ</name>
<feature type="domain" description="General secretion pathway GspH" evidence="9">
    <location>
        <begin position="47"/>
        <end position="174"/>
    </location>
</feature>
<organism evidence="10">
    <name type="scientific">marine sediment metagenome</name>
    <dbReference type="NCBI Taxonomy" id="412755"/>
    <lineage>
        <taxon>unclassified sequences</taxon>
        <taxon>metagenomes</taxon>
        <taxon>ecological metagenomes</taxon>
    </lineage>
</organism>